<dbReference type="InterPro" id="IPR042098">
    <property type="entry name" value="TauD-like_sf"/>
</dbReference>
<dbReference type="Gene3D" id="3.60.130.10">
    <property type="entry name" value="Clavaminate synthase-like"/>
    <property type="match status" value="1"/>
</dbReference>
<name>A0A0D1ZAG4_9EURO</name>
<evidence type="ECO:0000256" key="4">
    <source>
        <dbReference type="ARBA" id="ARBA00022964"/>
    </source>
</evidence>
<dbReference type="Proteomes" id="UP000054466">
    <property type="component" value="Unassembled WGS sequence"/>
</dbReference>
<dbReference type="GO" id="GO:0016706">
    <property type="term" value="F:2-oxoglutarate-dependent dioxygenase activity"/>
    <property type="evidence" value="ECO:0007669"/>
    <property type="project" value="TreeGrafter"/>
</dbReference>
<dbReference type="OrthoDB" id="10257314at2759"/>
<dbReference type="GO" id="GO:0046872">
    <property type="term" value="F:metal ion binding"/>
    <property type="evidence" value="ECO:0007669"/>
    <property type="project" value="UniProtKB-KW"/>
</dbReference>
<evidence type="ECO:0000256" key="5">
    <source>
        <dbReference type="ARBA" id="ARBA00023002"/>
    </source>
</evidence>
<gene>
    <name evidence="8" type="ORF">PV07_10397</name>
</gene>
<dbReference type="AlphaFoldDB" id="A0A0D1ZAG4"/>
<reference evidence="8 9" key="1">
    <citation type="submission" date="2015-01" db="EMBL/GenBank/DDBJ databases">
        <title>The Genome Sequence of Cladophialophora immunda CBS83496.</title>
        <authorList>
            <consortium name="The Broad Institute Genomics Platform"/>
            <person name="Cuomo C."/>
            <person name="de Hoog S."/>
            <person name="Gorbushina A."/>
            <person name="Stielow B."/>
            <person name="Teixiera M."/>
            <person name="Abouelleil A."/>
            <person name="Chapman S.B."/>
            <person name="Priest M."/>
            <person name="Young S.K."/>
            <person name="Wortman J."/>
            <person name="Nusbaum C."/>
            <person name="Birren B."/>
        </authorList>
    </citation>
    <scope>NUCLEOTIDE SEQUENCE [LARGE SCALE GENOMIC DNA]</scope>
    <source>
        <strain evidence="8 9">CBS 83496</strain>
    </source>
</reference>
<dbReference type="InterPro" id="IPR003819">
    <property type="entry name" value="TauD/TfdA-like"/>
</dbReference>
<comment type="cofactor">
    <cofactor evidence="1">
        <name>Fe(2+)</name>
        <dbReference type="ChEBI" id="CHEBI:29033"/>
    </cofactor>
</comment>
<keyword evidence="4" id="KW-0223">Dioxygenase</keyword>
<comment type="similarity">
    <text evidence="2">Belongs to the TfdA dioxygenase family.</text>
</comment>
<dbReference type="VEuPathDB" id="FungiDB:PV07_10397"/>
<dbReference type="PANTHER" id="PTHR30468:SF1">
    <property type="entry name" value="ALPHA-KETOGLUTARATE-DEPENDENT SULFONATE DIOXYGENASE"/>
    <property type="match status" value="1"/>
</dbReference>
<dbReference type="RefSeq" id="XP_016244912.1">
    <property type="nucleotide sequence ID" value="XM_016397721.1"/>
</dbReference>
<dbReference type="GO" id="GO:0005737">
    <property type="term" value="C:cytoplasm"/>
    <property type="evidence" value="ECO:0007669"/>
    <property type="project" value="TreeGrafter"/>
</dbReference>
<accession>A0A0D1ZAG4</accession>
<proteinExistence type="inferred from homology"/>
<dbReference type="Pfam" id="PF02668">
    <property type="entry name" value="TauD"/>
    <property type="match status" value="1"/>
</dbReference>
<dbReference type="EMBL" id="KN847045">
    <property type="protein sequence ID" value="KIW24696.1"/>
    <property type="molecule type" value="Genomic_DNA"/>
</dbReference>
<keyword evidence="6" id="KW-0408">Iron</keyword>
<protein>
    <recommendedName>
        <fullName evidence="7">TauD/TfdA-like domain-containing protein</fullName>
    </recommendedName>
</protein>
<feature type="domain" description="TauD/TfdA-like" evidence="7">
    <location>
        <begin position="27"/>
        <end position="276"/>
    </location>
</feature>
<keyword evidence="5" id="KW-0560">Oxidoreductase</keyword>
<evidence type="ECO:0000256" key="6">
    <source>
        <dbReference type="ARBA" id="ARBA00023004"/>
    </source>
</evidence>
<evidence type="ECO:0000259" key="7">
    <source>
        <dbReference type="Pfam" id="PF02668"/>
    </source>
</evidence>
<evidence type="ECO:0000256" key="1">
    <source>
        <dbReference type="ARBA" id="ARBA00001954"/>
    </source>
</evidence>
<evidence type="ECO:0000313" key="8">
    <source>
        <dbReference type="EMBL" id="KIW24696.1"/>
    </source>
</evidence>
<dbReference type="InterPro" id="IPR051323">
    <property type="entry name" value="AtsK-like"/>
</dbReference>
<evidence type="ECO:0000256" key="2">
    <source>
        <dbReference type="ARBA" id="ARBA00005896"/>
    </source>
</evidence>
<dbReference type="SUPFAM" id="SSF51197">
    <property type="entry name" value="Clavaminate synthase-like"/>
    <property type="match status" value="1"/>
</dbReference>
<evidence type="ECO:0000313" key="9">
    <source>
        <dbReference type="Proteomes" id="UP000054466"/>
    </source>
</evidence>
<keyword evidence="9" id="KW-1185">Reference proteome</keyword>
<dbReference type="PANTHER" id="PTHR30468">
    <property type="entry name" value="ALPHA-KETOGLUTARATE-DEPENDENT SULFONATE DIOXYGENASE"/>
    <property type="match status" value="1"/>
</dbReference>
<organism evidence="8 9">
    <name type="scientific">Cladophialophora immunda</name>
    <dbReference type="NCBI Taxonomy" id="569365"/>
    <lineage>
        <taxon>Eukaryota</taxon>
        <taxon>Fungi</taxon>
        <taxon>Dikarya</taxon>
        <taxon>Ascomycota</taxon>
        <taxon>Pezizomycotina</taxon>
        <taxon>Eurotiomycetes</taxon>
        <taxon>Chaetothyriomycetidae</taxon>
        <taxon>Chaetothyriales</taxon>
        <taxon>Herpotrichiellaceae</taxon>
        <taxon>Cladophialophora</taxon>
    </lineage>
</organism>
<sequence>MSLATNSYVAGVGADPTFPHLFAHAERKDVTPRLGTELRNIQLAQLTDEQVEELALFISQRGCVFFRDQELSEDQHVQLAERFGGAIDHVHAVGTHPSLIRLHADENSHAVSGEAWHSDMCEEAIPPAFSILMIERTPPSGGDTMFANMYAAFDKLSPHIKKTLSGLTAQNRRPVTTLRKEAVDRSQVNSHPLIRTHPVTGWQMLFANPVFTTHIDGLTVPESQALLKFLETHVDKGVDFQIRFHWEPNSVAIWDNRAVQHQAVWDYWPSVRDGRRVAVKGDQPFYRTEGGSQTEAMMGSKAPPSWNRLKDWRIS</sequence>
<dbReference type="GeneID" id="27349591"/>
<dbReference type="HOGENOM" id="CLU_036005_0_1_1"/>
<keyword evidence="3" id="KW-0479">Metal-binding</keyword>
<evidence type="ECO:0000256" key="3">
    <source>
        <dbReference type="ARBA" id="ARBA00022723"/>
    </source>
</evidence>
<dbReference type="STRING" id="569365.A0A0D1ZAG4"/>